<evidence type="ECO:0000256" key="4">
    <source>
        <dbReference type="ARBA" id="ARBA00022763"/>
    </source>
</evidence>
<comment type="caution">
    <text evidence="16">The sequence shown here is derived from an EMBL/GenBank/DDBJ whole genome shotgun (WGS) entry which is preliminary data.</text>
</comment>
<dbReference type="CDD" id="cd06529">
    <property type="entry name" value="S24_LexA-like"/>
    <property type="match status" value="1"/>
</dbReference>
<dbReference type="InterPro" id="IPR006199">
    <property type="entry name" value="LexA_DNA-bd_dom"/>
</dbReference>
<keyword evidence="8 12" id="KW-0238">DNA-binding</keyword>
<feature type="active site" description="For autocatalytic cleavage activity" evidence="12">
    <location>
        <position position="170"/>
    </location>
</feature>
<dbReference type="EC" id="3.4.21.88" evidence="12"/>
<dbReference type="SUPFAM" id="SSF46785">
    <property type="entry name" value="Winged helix' DNA-binding domain"/>
    <property type="match status" value="1"/>
</dbReference>
<dbReference type="Pfam" id="PF01726">
    <property type="entry name" value="LexA_DNA_bind"/>
    <property type="match status" value="1"/>
</dbReference>
<evidence type="ECO:0000256" key="7">
    <source>
        <dbReference type="ARBA" id="ARBA00023015"/>
    </source>
</evidence>
<evidence type="ECO:0000256" key="13">
    <source>
        <dbReference type="RuleBase" id="RU003991"/>
    </source>
</evidence>
<comment type="subunit">
    <text evidence="12">Homodimer.</text>
</comment>
<dbReference type="PANTHER" id="PTHR33516:SF2">
    <property type="entry name" value="LEXA REPRESSOR-RELATED"/>
    <property type="match status" value="1"/>
</dbReference>
<keyword evidence="7 12" id="KW-0805">Transcription regulation</keyword>
<evidence type="ECO:0000256" key="3">
    <source>
        <dbReference type="ARBA" id="ARBA00022705"/>
    </source>
</evidence>
<dbReference type="GO" id="GO:0006508">
    <property type="term" value="P:proteolysis"/>
    <property type="evidence" value="ECO:0007669"/>
    <property type="project" value="InterPro"/>
</dbReference>
<evidence type="ECO:0000256" key="10">
    <source>
        <dbReference type="ARBA" id="ARBA00023204"/>
    </source>
</evidence>
<evidence type="ECO:0000256" key="11">
    <source>
        <dbReference type="ARBA" id="ARBA00023236"/>
    </source>
</evidence>
<dbReference type="GO" id="GO:0003677">
    <property type="term" value="F:DNA binding"/>
    <property type="evidence" value="ECO:0007669"/>
    <property type="project" value="UniProtKB-UniRule"/>
</dbReference>
<sequence length="213" mass="24076">MAEQAKLTDKQRAIYHFIIRHIQEKGFPPAIRDICDEFGIASPNGVMCHLKALEKKGYIHRSEKKSENKGKRPRAQARGISIPGVTAGGFSLPYLGVVAAGQAIEAENIQERLELRDLFGGDDLFVVKVRGHSMIDGHIQDGDYVVIRRKESCDNGDKVVVMIDKAMTLKKYFRRRDQIRLEPMNDQMEPIIVNPAKHEIQILGVLEGVIRKY</sequence>
<comment type="similarity">
    <text evidence="1 12 13">Belongs to the peptidase S24 family.</text>
</comment>
<dbReference type="InterPro" id="IPR006200">
    <property type="entry name" value="LexA"/>
</dbReference>
<dbReference type="GO" id="GO:0004252">
    <property type="term" value="F:serine-type endopeptidase activity"/>
    <property type="evidence" value="ECO:0007669"/>
    <property type="project" value="UniProtKB-UniRule"/>
</dbReference>
<dbReference type="NCBIfam" id="TIGR00498">
    <property type="entry name" value="lexA"/>
    <property type="match status" value="1"/>
</dbReference>
<evidence type="ECO:0000256" key="5">
    <source>
        <dbReference type="ARBA" id="ARBA00022801"/>
    </source>
</evidence>
<keyword evidence="9 12" id="KW-0804">Transcription</keyword>
<dbReference type="Gene3D" id="1.10.10.10">
    <property type="entry name" value="Winged helix-like DNA-binding domain superfamily/Winged helix DNA-binding domain"/>
    <property type="match status" value="1"/>
</dbReference>
<feature type="domain" description="Peptidase S24/S26A/S26B/S26C" evidence="14">
    <location>
        <begin position="93"/>
        <end position="205"/>
    </location>
</feature>
<dbReference type="GO" id="GO:0006281">
    <property type="term" value="P:DNA repair"/>
    <property type="evidence" value="ECO:0007669"/>
    <property type="project" value="UniProtKB-UniRule"/>
</dbReference>
<dbReference type="AlphaFoldDB" id="A0A7V8VCK6"/>
<comment type="catalytic activity">
    <reaction evidence="12">
        <text>Hydrolysis of Ala-|-Gly bond in repressor LexA.</text>
        <dbReference type="EC" id="3.4.21.88"/>
    </reaction>
</comment>
<dbReference type="RefSeq" id="WP_194536973.1">
    <property type="nucleotide sequence ID" value="NZ_JACEFB010000002.1"/>
</dbReference>
<feature type="domain" description="LexA repressor DNA-binding" evidence="15">
    <location>
        <begin position="5"/>
        <end position="66"/>
    </location>
</feature>
<dbReference type="HAMAP" id="MF_00015">
    <property type="entry name" value="LexA"/>
    <property type="match status" value="1"/>
</dbReference>
<name>A0A7V8VCK6_9BACT</name>
<dbReference type="GO" id="GO:0045892">
    <property type="term" value="P:negative regulation of DNA-templated transcription"/>
    <property type="evidence" value="ECO:0007669"/>
    <property type="project" value="UniProtKB-UniRule"/>
</dbReference>
<dbReference type="SUPFAM" id="SSF51306">
    <property type="entry name" value="LexA/Signal peptidase"/>
    <property type="match status" value="1"/>
</dbReference>
<evidence type="ECO:0000256" key="1">
    <source>
        <dbReference type="ARBA" id="ARBA00007484"/>
    </source>
</evidence>
<evidence type="ECO:0000313" key="16">
    <source>
        <dbReference type="EMBL" id="MBA2225557.1"/>
    </source>
</evidence>
<evidence type="ECO:0000256" key="8">
    <source>
        <dbReference type="ARBA" id="ARBA00023125"/>
    </source>
</evidence>
<dbReference type="GO" id="GO:0006260">
    <property type="term" value="P:DNA replication"/>
    <property type="evidence" value="ECO:0007669"/>
    <property type="project" value="UniProtKB-UniRule"/>
</dbReference>
<keyword evidence="6 12" id="KW-0068">Autocatalytic cleavage</keyword>
<evidence type="ECO:0000256" key="12">
    <source>
        <dbReference type="HAMAP-Rule" id="MF_00015"/>
    </source>
</evidence>
<keyword evidence="5 12" id="KW-0378">Hydrolase</keyword>
<dbReference type="InterPro" id="IPR036388">
    <property type="entry name" value="WH-like_DNA-bd_sf"/>
</dbReference>
<dbReference type="PANTHER" id="PTHR33516">
    <property type="entry name" value="LEXA REPRESSOR"/>
    <property type="match status" value="1"/>
</dbReference>
<dbReference type="PRINTS" id="PR00726">
    <property type="entry name" value="LEXASERPTASE"/>
</dbReference>
<dbReference type="InterPro" id="IPR015927">
    <property type="entry name" value="Peptidase_S24_S26A/B/C"/>
</dbReference>
<evidence type="ECO:0000313" key="17">
    <source>
        <dbReference type="Proteomes" id="UP000542342"/>
    </source>
</evidence>
<feature type="site" description="Cleavage; by autolysis" evidence="12">
    <location>
        <begin position="100"/>
        <end position="101"/>
    </location>
</feature>
<evidence type="ECO:0000256" key="9">
    <source>
        <dbReference type="ARBA" id="ARBA00023163"/>
    </source>
</evidence>
<dbReference type="InterPro" id="IPR036390">
    <property type="entry name" value="WH_DNA-bd_sf"/>
</dbReference>
<keyword evidence="17" id="KW-1185">Reference proteome</keyword>
<reference evidence="16 17" key="1">
    <citation type="submission" date="2020-07" db="EMBL/GenBank/DDBJ databases">
        <title>Thermogemmata thermophila gen. nov., sp. nov., a novel moderate thermophilic planctomycete from a Kamchatka hot spring.</title>
        <authorList>
            <person name="Elcheninov A.G."/>
            <person name="Podosokorskaya O.A."/>
            <person name="Kovaleva O.L."/>
            <person name="Novikov A."/>
            <person name="Bonch-Osmolovskaya E.A."/>
            <person name="Toshchakov S.V."/>
            <person name="Kublanov I.V."/>
        </authorList>
    </citation>
    <scope>NUCLEOTIDE SEQUENCE [LARGE SCALE GENOMIC DNA]</scope>
    <source>
        <strain evidence="16 17">2918</strain>
    </source>
</reference>
<evidence type="ECO:0000256" key="6">
    <source>
        <dbReference type="ARBA" id="ARBA00022813"/>
    </source>
</evidence>
<keyword evidence="3 12" id="KW-0235">DNA replication</keyword>
<dbReference type="EMBL" id="JACEFB010000002">
    <property type="protein sequence ID" value="MBA2225557.1"/>
    <property type="molecule type" value="Genomic_DNA"/>
</dbReference>
<dbReference type="InterPro" id="IPR039418">
    <property type="entry name" value="LexA-like"/>
</dbReference>
<dbReference type="Proteomes" id="UP000542342">
    <property type="component" value="Unassembled WGS sequence"/>
</dbReference>
<evidence type="ECO:0000256" key="2">
    <source>
        <dbReference type="ARBA" id="ARBA00022491"/>
    </source>
</evidence>
<dbReference type="InterPro" id="IPR050077">
    <property type="entry name" value="LexA_repressor"/>
</dbReference>
<feature type="DNA-binding region" description="H-T-H motif" evidence="12">
    <location>
        <begin position="31"/>
        <end position="51"/>
    </location>
</feature>
<proteinExistence type="inferred from homology"/>
<evidence type="ECO:0000259" key="15">
    <source>
        <dbReference type="Pfam" id="PF01726"/>
    </source>
</evidence>
<accession>A0A7V8VCK6</accession>
<keyword evidence="2 12" id="KW-0678">Repressor</keyword>
<keyword evidence="4 12" id="KW-0227">DNA damage</keyword>
<gene>
    <name evidence="12 16" type="primary">lexA</name>
    <name evidence="16" type="ORF">H0921_05195</name>
</gene>
<comment type="function">
    <text evidence="12">Represses a number of genes involved in the response to DNA damage (SOS response), including recA and lexA. In the presence of single-stranded DNA, RecA interacts with LexA causing an autocatalytic cleavage which disrupts the DNA-binding part of LexA, leading to derepression of the SOS regulon and eventually DNA repair.</text>
</comment>
<protein>
    <recommendedName>
        <fullName evidence="12">LexA repressor</fullName>
        <ecNumber evidence="12">3.4.21.88</ecNumber>
    </recommendedName>
</protein>
<evidence type="ECO:0000259" key="14">
    <source>
        <dbReference type="Pfam" id="PF00717"/>
    </source>
</evidence>
<feature type="active site" description="For autocatalytic cleavage activity" evidence="12">
    <location>
        <position position="133"/>
    </location>
</feature>
<dbReference type="InterPro" id="IPR036286">
    <property type="entry name" value="LexA/Signal_pep-like_sf"/>
</dbReference>
<keyword evidence="11 12" id="KW-0742">SOS response</keyword>
<dbReference type="Gene3D" id="2.10.109.10">
    <property type="entry name" value="Umud Fragment, subunit A"/>
    <property type="match status" value="1"/>
</dbReference>
<dbReference type="InterPro" id="IPR006197">
    <property type="entry name" value="Peptidase_S24_LexA"/>
</dbReference>
<keyword evidence="10 12" id="KW-0234">DNA repair</keyword>
<dbReference type="GO" id="GO:0009432">
    <property type="term" value="P:SOS response"/>
    <property type="evidence" value="ECO:0007669"/>
    <property type="project" value="UniProtKB-UniRule"/>
</dbReference>
<organism evidence="16 17">
    <name type="scientific">Thermogemmata fonticola</name>
    <dbReference type="NCBI Taxonomy" id="2755323"/>
    <lineage>
        <taxon>Bacteria</taxon>
        <taxon>Pseudomonadati</taxon>
        <taxon>Planctomycetota</taxon>
        <taxon>Planctomycetia</taxon>
        <taxon>Gemmatales</taxon>
        <taxon>Gemmataceae</taxon>
        <taxon>Thermogemmata</taxon>
    </lineage>
</organism>
<dbReference type="Pfam" id="PF00717">
    <property type="entry name" value="Peptidase_S24"/>
    <property type="match status" value="1"/>
</dbReference>